<dbReference type="InterPro" id="IPR014757">
    <property type="entry name" value="Tscrpt_reg_IclR_C"/>
</dbReference>
<evidence type="ECO:0000256" key="2">
    <source>
        <dbReference type="ARBA" id="ARBA00023125"/>
    </source>
</evidence>
<dbReference type="SUPFAM" id="SSF46785">
    <property type="entry name" value="Winged helix' DNA-binding domain"/>
    <property type="match status" value="1"/>
</dbReference>
<reference evidence="6" key="1">
    <citation type="submission" date="2021-01" db="EMBL/GenBank/DDBJ databases">
        <title>Whole genome shotgun sequence of Virgisporangium aurantiacum NBRC 16421.</title>
        <authorList>
            <person name="Komaki H."/>
            <person name="Tamura T."/>
        </authorList>
    </citation>
    <scope>NUCLEOTIDE SEQUENCE</scope>
    <source>
        <strain evidence="6">NBRC 16421</strain>
    </source>
</reference>
<dbReference type="PROSITE" id="PS51078">
    <property type="entry name" value="ICLR_ED"/>
    <property type="match status" value="1"/>
</dbReference>
<organism evidence="6 7">
    <name type="scientific">Virgisporangium aurantiacum</name>
    <dbReference type="NCBI Taxonomy" id="175570"/>
    <lineage>
        <taxon>Bacteria</taxon>
        <taxon>Bacillati</taxon>
        <taxon>Actinomycetota</taxon>
        <taxon>Actinomycetes</taxon>
        <taxon>Micromonosporales</taxon>
        <taxon>Micromonosporaceae</taxon>
        <taxon>Virgisporangium</taxon>
    </lineage>
</organism>
<proteinExistence type="predicted"/>
<dbReference type="Pfam" id="PF01614">
    <property type="entry name" value="IclR_C"/>
    <property type="match status" value="1"/>
</dbReference>
<evidence type="ECO:0000256" key="1">
    <source>
        <dbReference type="ARBA" id="ARBA00023015"/>
    </source>
</evidence>
<dbReference type="AlphaFoldDB" id="A0A8J4E5Y6"/>
<dbReference type="Gene3D" id="3.30.450.40">
    <property type="match status" value="1"/>
</dbReference>
<evidence type="ECO:0008006" key="8">
    <source>
        <dbReference type="Google" id="ProtNLM"/>
    </source>
</evidence>
<dbReference type="GO" id="GO:0045892">
    <property type="term" value="P:negative regulation of DNA-templated transcription"/>
    <property type="evidence" value="ECO:0007669"/>
    <property type="project" value="TreeGrafter"/>
</dbReference>
<evidence type="ECO:0000259" key="4">
    <source>
        <dbReference type="PROSITE" id="PS51077"/>
    </source>
</evidence>
<evidence type="ECO:0000256" key="3">
    <source>
        <dbReference type="ARBA" id="ARBA00023163"/>
    </source>
</evidence>
<name>A0A8J4E5Y6_9ACTN</name>
<dbReference type="InterPro" id="IPR005471">
    <property type="entry name" value="Tscrpt_reg_IclR_N"/>
</dbReference>
<evidence type="ECO:0000259" key="5">
    <source>
        <dbReference type="PROSITE" id="PS51078"/>
    </source>
</evidence>
<dbReference type="PANTHER" id="PTHR30136">
    <property type="entry name" value="HELIX-TURN-HELIX TRANSCRIPTIONAL REGULATOR, ICLR FAMILY"/>
    <property type="match status" value="1"/>
</dbReference>
<comment type="caution">
    <text evidence="6">The sequence shown here is derived from an EMBL/GenBank/DDBJ whole genome shotgun (WGS) entry which is preliminary data.</text>
</comment>
<dbReference type="PROSITE" id="PS51077">
    <property type="entry name" value="HTH_ICLR"/>
    <property type="match status" value="1"/>
</dbReference>
<sequence>MTGDVPAVVNAVRLLERIARDWPEPVPSGALIEELGLNRSTAYSILGTLQRAGWTVTGGDRGGWSLGPRLLAIAPSVEDRLTAVLGEELNDVSRRLGFLAFAVSRNSSDGYTVIARAERGKGVHISVGLGETFPFAAPAIMRSFLAWGDRSLIDKHVLPPFTPETITDPDLLLVELDRTRERGYGISVREYDLGQSGIAAPVFDATGRVALVVCALGFSSELNEKTVAHFGPMVRDCARRITERTGGLTPVT</sequence>
<keyword evidence="3" id="KW-0804">Transcription</keyword>
<dbReference type="Gene3D" id="1.10.10.10">
    <property type="entry name" value="Winged helix-like DNA-binding domain superfamily/Winged helix DNA-binding domain"/>
    <property type="match status" value="1"/>
</dbReference>
<dbReference type="EMBL" id="BOPG01000081">
    <property type="protein sequence ID" value="GIJ62649.1"/>
    <property type="molecule type" value="Genomic_DNA"/>
</dbReference>
<dbReference type="InterPro" id="IPR050707">
    <property type="entry name" value="HTH_MetabolicPath_Reg"/>
</dbReference>
<feature type="domain" description="HTH iclR-type" evidence="4">
    <location>
        <begin position="5"/>
        <end position="68"/>
    </location>
</feature>
<dbReference type="InterPro" id="IPR036390">
    <property type="entry name" value="WH_DNA-bd_sf"/>
</dbReference>
<dbReference type="InterPro" id="IPR036388">
    <property type="entry name" value="WH-like_DNA-bd_sf"/>
</dbReference>
<dbReference type="Proteomes" id="UP000612585">
    <property type="component" value="Unassembled WGS sequence"/>
</dbReference>
<dbReference type="SMART" id="SM00346">
    <property type="entry name" value="HTH_ICLR"/>
    <property type="match status" value="1"/>
</dbReference>
<evidence type="ECO:0000313" key="7">
    <source>
        <dbReference type="Proteomes" id="UP000612585"/>
    </source>
</evidence>
<dbReference type="RefSeq" id="WP_204008430.1">
    <property type="nucleotide sequence ID" value="NZ_BOPG01000081.1"/>
</dbReference>
<dbReference type="PANTHER" id="PTHR30136:SF8">
    <property type="entry name" value="TRANSCRIPTIONAL REGULATORY PROTEIN"/>
    <property type="match status" value="1"/>
</dbReference>
<feature type="domain" description="IclR-ED" evidence="5">
    <location>
        <begin position="69"/>
        <end position="247"/>
    </location>
</feature>
<accession>A0A8J4E5Y6</accession>
<keyword evidence="2" id="KW-0238">DNA-binding</keyword>
<dbReference type="InterPro" id="IPR029016">
    <property type="entry name" value="GAF-like_dom_sf"/>
</dbReference>
<keyword evidence="7" id="KW-1185">Reference proteome</keyword>
<keyword evidence="1" id="KW-0805">Transcription regulation</keyword>
<dbReference type="SUPFAM" id="SSF55781">
    <property type="entry name" value="GAF domain-like"/>
    <property type="match status" value="1"/>
</dbReference>
<dbReference type="GO" id="GO:0003700">
    <property type="term" value="F:DNA-binding transcription factor activity"/>
    <property type="evidence" value="ECO:0007669"/>
    <property type="project" value="TreeGrafter"/>
</dbReference>
<gene>
    <name evidence="6" type="ORF">Vau01_101650</name>
</gene>
<evidence type="ECO:0000313" key="6">
    <source>
        <dbReference type="EMBL" id="GIJ62649.1"/>
    </source>
</evidence>
<protein>
    <recommendedName>
        <fullName evidence="8">Transcriptional regulator, IclR family</fullName>
    </recommendedName>
</protein>
<dbReference type="GO" id="GO:0003677">
    <property type="term" value="F:DNA binding"/>
    <property type="evidence" value="ECO:0007669"/>
    <property type="project" value="UniProtKB-KW"/>
</dbReference>
<dbReference type="Pfam" id="PF09339">
    <property type="entry name" value="HTH_IclR"/>
    <property type="match status" value="1"/>
</dbReference>